<comment type="similarity">
    <text evidence="2">Belongs to the EIF-2B alpha/beta/delta subunits family. MtnA subfamily.</text>
</comment>
<organism evidence="3 4">
    <name type="scientific">Venenivibrio stagnispumantis</name>
    <dbReference type="NCBI Taxonomy" id="407998"/>
    <lineage>
        <taxon>Bacteria</taxon>
        <taxon>Pseudomonadati</taxon>
        <taxon>Aquificota</taxon>
        <taxon>Aquificia</taxon>
        <taxon>Aquificales</taxon>
        <taxon>Hydrogenothermaceae</taxon>
        <taxon>Venenivibrio</taxon>
    </lineage>
</organism>
<dbReference type="RefSeq" id="WP_265133930.1">
    <property type="nucleotide sequence ID" value="NZ_FXTX01000003.1"/>
</dbReference>
<dbReference type="GO" id="GO:0019509">
    <property type="term" value="P:L-methionine salvage from methylthioadenosine"/>
    <property type="evidence" value="ECO:0007669"/>
    <property type="project" value="UniProtKB-UniRule"/>
</dbReference>
<feature type="active site" description="Proton donor" evidence="2">
    <location>
        <position position="233"/>
    </location>
</feature>
<dbReference type="InterPro" id="IPR042529">
    <property type="entry name" value="IF_2B-like_C"/>
</dbReference>
<dbReference type="InterPro" id="IPR027363">
    <property type="entry name" value="M1Pi_N"/>
</dbReference>
<dbReference type="AlphaFoldDB" id="A0AA45WJZ8"/>
<dbReference type="FunFam" id="1.20.120.420:FF:000003">
    <property type="entry name" value="Methylthioribose-1-phosphate isomerase"/>
    <property type="match status" value="1"/>
</dbReference>
<feature type="binding site" evidence="2">
    <location>
        <position position="192"/>
    </location>
    <ligand>
        <name>substrate</name>
    </ligand>
</feature>
<dbReference type="EC" id="5.3.1.23" evidence="2"/>
<keyword evidence="1 2" id="KW-0413">Isomerase</keyword>
<dbReference type="Pfam" id="PF01008">
    <property type="entry name" value="IF-2B"/>
    <property type="match status" value="1"/>
</dbReference>
<dbReference type="Proteomes" id="UP001157947">
    <property type="component" value="Unassembled WGS sequence"/>
</dbReference>
<sequence length="346" mass="38815">MRKIKDLRAVELKGDYISVINQLKLPHQLEYLDLKTLEDVEKAIKDMVVRGAPLIGIVAAYGFAIGIKQYPDKPEYVYEKLKNTRPTAVNLFWALNRMMDKYNRLKDKDKETLIAELFKEAERIEIGDYHANKSIGGYGEVLIPKKANILTHCNTGALATGGWGTALGVIRSAFENEKDITVFVDETRPYLQGSRLTAWELDYEGIPHYIITDSSAGFLISKKMIDVIIIGADRITLNGDVANKIGSYTLSVLAKYHNIPFYVAAPTSTFDLNTLKGEDIPIEQRSENEVKYCGGCKVAPENSKVINYSFDIVPASNITAIITEKGIIQNPDKEKILKFFNKRSLL</sequence>
<dbReference type="NCBIfam" id="TIGR00524">
    <property type="entry name" value="eIF-2B_rel"/>
    <property type="match status" value="1"/>
</dbReference>
<feature type="binding site" evidence="2">
    <location>
        <position position="85"/>
    </location>
    <ligand>
        <name>substrate</name>
    </ligand>
</feature>
<name>A0AA45WJZ8_9AQUI</name>
<proteinExistence type="inferred from homology"/>
<comment type="caution">
    <text evidence="3">The sequence shown here is derived from an EMBL/GenBank/DDBJ whole genome shotgun (WGS) entry which is preliminary data.</text>
</comment>
<dbReference type="EMBL" id="FXTX01000003">
    <property type="protein sequence ID" value="SMP04872.1"/>
    <property type="molecule type" value="Genomic_DNA"/>
</dbReference>
<comment type="function">
    <text evidence="2">Catalyzes the interconversion of methylthioribose-1-phosphate (MTR-1-P) into methylthioribulose-1-phosphate (MTRu-1-P).</text>
</comment>
<comment type="pathway">
    <text evidence="2">Amino-acid biosynthesis; L-methionine biosynthesis via salvage pathway; L-methionine from S-methyl-5-thio-alpha-D-ribose 1-phosphate: step 1/6.</text>
</comment>
<feature type="site" description="Transition state stabilizer" evidence="2">
    <location>
        <position position="153"/>
    </location>
</feature>
<dbReference type="InterPro" id="IPR037171">
    <property type="entry name" value="NagB/RpiA_transferase-like"/>
</dbReference>
<dbReference type="InterPro" id="IPR005251">
    <property type="entry name" value="IF-M1Pi"/>
</dbReference>
<dbReference type="NCBIfam" id="NF004326">
    <property type="entry name" value="PRK05720.1"/>
    <property type="match status" value="1"/>
</dbReference>
<feature type="binding site" evidence="2">
    <location>
        <begin position="50"/>
        <end position="52"/>
    </location>
    <ligand>
        <name>substrate</name>
    </ligand>
</feature>
<dbReference type="InterPro" id="IPR011559">
    <property type="entry name" value="Initiation_fac_2B_a/b/d"/>
</dbReference>
<evidence type="ECO:0000313" key="4">
    <source>
        <dbReference type="Proteomes" id="UP001157947"/>
    </source>
</evidence>
<reference evidence="3" key="1">
    <citation type="submission" date="2017-05" db="EMBL/GenBank/DDBJ databases">
        <authorList>
            <person name="Varghese N."/>
            <person name="Submissions S."/>
        </authorList>
    </citation>
    <scope>NUCLEOTIDE SEQUENCE</scope>
    <source>
        <strain evidence="3">DSM 18763</strain>
    </source>
</reference>
<feature type="binding site" evidence="2">
    <location>
        <begin position="243"/>
        <end position="244"/>
    </location>
    <ligand>
        <name>substrate</name>
    </ligand>
</feature>
<dbReference type="PANTHER" id="PTHR43475">
    <property type="entry name" value="METHYLTHIORIBOSE-1-PHOSPHATE ISOMERASE"/>
    <property type="match status" value="1"/>
</dbReference>
<keyword evidence="2" id="KW-0028">Amino-acid biosynthesis</keyword>
<dbReference type="PANTHER" id="PTHR43475:SF1">
    <property type="entry name" value="METHYLTHIORIBOSE-1-PHOSPHATE ISOMERASE"/>
    <property type="match status" value="1"/>
</dbReference>
<dbReference type="SUPFAM" id="SSF100950">
    <property type="entry name" value="NagB/RpiA/CoA transferase-like"/>
    <property type="match status" value="1"/>
</dbReference>
<evidence type="ECO:0000313" key="3">
    <source>
        <dbReference type="EMBL" id="SMP04872.1"/>
    </source>
</evidence>
<comment type="catalytic activity">
    <reaction evidence="2">
        <text>5-(methylsulfanyl)-alpha-D-ribose 1-phosphate = 5-(methylsulfanyl)-D-ribulose 1-phosphate</text>
        <dbReference type="Rhea" id="RHEA:19989"/>
        <dbReference type="ChEBI" id="CHEBI:58533"/>
        <dbReference type="ChEBI" id="CHEBI:58548"/>
        <dbReference type="EC" id="5.3.1.23"/>
    </reaction>
</comment>
<evidence type="ECO:0000256" key="1">
    <source>
        <dbReference type="ARBA" id="ARBA00023235"/>
    </source>
</evidence>
<dbReference type="Gene3D" id="1.20.120.420">
    <property type="entry name" value="translation initiation factor eif-2b, domain 1"/>
    <property type="match status" value="1"/>
</dbReference>
<protein>
    <recommendedName>
        <fullName evidence="2">Methylthioribose-1-phosphate isomerase</fullName>
        <shortName evidence="2">M1Pi</shortName>
        <shortName evidence="2">MTR-1-P isomerase</shortName>
        <ecNumber evidence="2">5.3.1.23</ecNumber>
    </recommendedName>
    <alternativeName>
        <fullName evidence="2">S-methyl-5-thioribose-1-phosphate isomerase</fullName>
    </alternativeName>
</protein>
<keyword evidence="4" id="KW-1185">Reference proteome</keyword>
<keyword evidence="2" id="KW-0486">Methionine biosynthesis</keyword>
<dbReference type="Gene3D" id="3.40.50.10470">
    <property type="entry name" value="Translation initiation factor eif-2b, domain 2"/>
    <property type="match status" value="1"/>
</dbReference>
<dbReference type="GO" id="GO:0046523">
    <property type="term" value="F:S-methyl-5-thioribose-1-phosphate isomerase activity"/>
    <property type="evidence" value="ECO:0007669"/>
    <property type="project" value="UniProtKB-UniRule"/>
</dbReference>
<dbReference type="HAMAP" id="MF_01678">
    <property type="entry name" value="Salvage_MtnA"/>
    <property type="match status" value="1"/>
</dbReference>
<gene>
    <name evidence="2" type="primary">mtnA</name>
    <name evidence="3" type="ORF">SAMN06264868_10345</name>
</gene>
<evidence type="ECO:0000256" key="2">
    <source>
        <dbReference type="HAMAP-Rule" id="MF_01678"/>
    </source>
</evidence>
<accession>A0AA45WJZ8</accession>
<dbReference type="NCBIfam" id="TIGR00512">
    <property type="entry name" value="salvage_mtnA"/>
    <property type="match status" value="1"/>
</dbReference>
<dbReference type="FunFam" id="3.40.50.10470:FF:000006">
    <property type="entry name" value="Methylthioribose-1-phosphate isomerase"/>
    <property type="match status" value="1"/>
</dbReference>
<dbReference type="InterPro" id="IPR000649">
    <property type="entry name" value="IF-2B-related"/>
</dbReference>